<feature type="compositionally biased region" description="Polar residues" evidence="3">
    <location>
        <begin position="1597"/>
        <end position="1621"/>
    </location>
</feature>
<keyword evidence="4" id="KW-0812">Transmembrane</keyword>
<feature type="transmembrane region" description="Helical" evidence="4">
    <location>
        <begin position="1061"/>
        <end position="1090"/>
    </location>
</feature>
<dbReference type="Pfam" id="PF00550">
    <property type="entry name" value="PP-binding"/>
    <property type="match status" value="1"/>
</dbReference>
<dbReference type="PANTHER" id="PTHR43201">
    <property type="entry name" value="ACYL-COA SYNTHETASE"/>
    <property type="match status" value="1"/>
</dbReference>
<dbReference type="PROSITE" id="PS50075">
    <property type="entry name" value="CARRIER"/>
    <property type="match status" value="1"/>
</dbReference>
<dbReference type="SUPFAM" id="SSF47336">
    <property type="entry name" value="ACP-like"/>
    <property type="match status" value="1"/>
</dbReference>
<dbReference type="Gene3D" id="1.10.1200.10">
    <property type="entry name" value="ACP-like"/>
    <property type="match status" value="1"/>
</dbReference>
<feature type="region of interest" description="Disordered" evidence="3">
    <location>
        <begin position="1597"/>
        <end position="1624"/>
    </location>
</feature>
<dbReference type="InterPro" id="IPR045851">
    <property type="entry name" value="AMP-bd_C_sf"/>
</dbReference>
<gene>
    <name evidence="6" type="ORF">HJC23_003760</name>
</gene>
<feature type="domain" description="Carrier" evidence="5">
    <location>
        <begin position="705"/>
        <end position="781"/>
    </location>
</feature>
<dbReference type="Gene3D" id="3.30.300.30">
    <property type="match status" value="1"/>
</dbReference>
<evidence type="ECO:0000256" key="4">
    <source>
        <dbReference type="SAM" id="Phobius"/>
    </source>
</evidence>
<reference evidence="6 7" key="1">
    <citation type="journal article" date="2020" name="G3 (Bethesda)">
        <title>Improved Reference Genome for Cyclotella cryptica CCMP332, a Model for Cell Wall Morphogenesis, Salinity Adaptation, and Lipid Production in Diatoms (Bacillariophyta).</title>
        <authorList>
            <person name="Roberts W.R."/>
            <person name="Downey K.M."/>
            <person name="Ruck E.C."/>
            <person name="Traller J.C."/>
            <person name="Alverson A.J."/>
        </authorList>
    </citation>
    <scope>NUCLEOTIDE SEQUENCE [LARGE SCALE GENOMIC DNA]</scope>
    <source>
        <strain evidence="6 7">CCMP332</strain>
    </source>
</reference>
<dbReference type="InterPro" id="IPR036736">
    <property type="entry name" value="ACP-like_sf"/>
</dbReference>
<feature type="transmembrane region" description="Helical" evidence="4">
    <location>
        <begin position="1333"/>
        <end position="1358"/>
    </location>
</feature>
<dbReference type="SUPFAM" id="SSF51161">
    <property type="entry name" value="Trimeric LpxA-like enzymes"/>
    <property type="match status" value="3"/>
</dbReference>
<dbReference type="InterPro" id="IPR025110">
    <property type="entry name" value="AMP-bd_C"/>
</dbReference>
<dbReference type="SUPFAM" id="SSF56801">
    <property type="entry name" value="Acetyl-CoA synthetase-like"/>
    <property type="match status" value="1"/>
</dbReference>
<keyword evidence="4" id="KW-0472">Membrane</keyword>
<evidence type="ECO:0000256" key="2">
    <source>
        <dbReference type="ARBA" id="ARBA00022553"/>
    </source>
</evidence>
<dbReference type="InterPro" id="IPR011004">
    <property type="entry name" value="Trimer_LpxA-like_sf"/>
</dbReference>
<name>A0ABD3QVQ5_9STRA</name>
<sequence length="1660" mass="182980">MISPLPPLLEYLGDYGNEGNNVNIRGRDVAERLKGYRGLVALLPNSNAPAVVTPLSGANDVKKILTHARLKQFISTEFDLCQFGLEEGCRVSIIIPNGPELAVAIVSVLSRWCAAPINPNITKEEIRSELLSTKAKAIIILAGAAVNAAALGAAEDIGLAVLVATPSKGTSGLFSTSMLRGASGSCHSKDVAAVAKTFPGFVHYDHPRTVLVLHTSGTSGRKKLVPYSLDMVINGVGCIVSSWNLKPDDVCMNMMPLFHVGGIMRNILSPILSGGSVIACSSFDPVLFWDILQKGQKVSWYYAAPTMHHALLMEAANRPKPLPVNSIRFVANAAGGLLPVLAEGLRDTFGAVILTSYGMTECMPISSPPQTYRLDPSGSSGIPVGPDVIIADLENIPVQRVGPGVKGNILVRGSPCFGGYEDDDTTNKESFFFVDGNDGWFNTGDVGYLDANNYLFISGRSKEVINRGGETISPFEIEEAIIQHPLVKETIAFSAPHEKFQETVGVVIVPYPNKPRPDLVNLQKFLEDKLHWSKMPQVIIYMDALPKNANGKTLRIKLAERTGLGCIDEDSSQLLRLFEGKCPEINTPLSTKIPVSNVAIDHSTAQQVLLDNCSRITKAVIIKIDLPRRHDTFVAFVEVPGMDDSNEDSHTIGSGLQKLSEEHLHQYEAPQLVHVMGQIPAGSESVPMLHQQALQLLNVAQTIVYPRNQTEKHVEAIWRSFFGATSTVSVDMSFFELGGDSLKAGQLVTKMRKTFDIDLNVADLLSAPTIETIAKRIDELKEVSRSLETSISRSSSRNSLYLEFLGLDIVDQDDDFKHKSADCVTPFSSSSFSCLLVQSFPLFLIGPSLVIWKWFLWAFYWSLMERVRVGGDRLVSLIIAIFMMRITVTTVGPLVAVASKWILIGKFKPGRYQQWGGMYLRWWTVSQISMIFGKGIFSGDFPFIGSKLLRLYYVMMGAKIGRNVKIHKEAKLGEWDLINIGDDVCIDNATIQPFALDEGHFILLPINIGTDCSIGVKSVIIPGTDMPNGTHLGPLSSTYEMRDAKPHYKDFCRTSFVDPPVILLLFGYGILLIIGVICRLPWLLGMHFMIEMSKTDGQFHDKIESIWDVFFWWITPDRMMFFFLLRINDRCLVPFVRLGLAVFFKWTIIGKFTPMDREQKAKAWNRFKYWLMQRLVSKREMSQVSKLVGTHYSVVSVIFRALGAKIGRYVYWPGSGIETVEYDLLEVGDNVTFGSRSIVMTSTATRSDLVKFESGSMVADRCVILPGTKLCQGAILGSGGLGAENFLAPPGSVWVGSTGGCAVKAAPTDESYALKDNMLSPFAKAFFLRDVDYFVIPLSMIVVNNILWQAICVTYKHVAVPLTLITAKYLMHLKVFNASLSLLGCCYFLSIGIQFIQSLLALSVDIAAKWIIIGRRKQGIFSWDKSSYCQRWQMHLTIHDIVKNHGAVSSILETIQGSQWLVLYFRALGCTIGRNVCLYPNGGDPMMTEPDLVSIGDGASIDNASLIAHINTRGVFMLRRLHVGTHCVMRNFCRLLSGASMEDHSILLEHTLVLSGETVDEGKVCQGWPSERKLLLEDYRYNVRRAVSSAYFLRSGTMQTGSSSDSSNDPGTTESSSNSPDNVFKPLLQDAGNVSLQAGCRIGKCVSHPRFKGYGSTSVC</sequence>
<feature type="transmembrane region" description="Helical" evidence="4">
    <location>
        <begin position="840"/>
        <end position="862"/>
    </location>
</feature>
<accession>A0ABD3QVQ5</accession>
<evidence type="ECO:0000256" key="3">
    <source>
        <dbReference type="SAM" id="MobiDB-lite"/>
    </source>
</evidence>
<feature type="transmembrane region" description="Helical" evidence="4">
    <location>
        <begin position="874"/>
        <end position="899"/>
    </location>
</feature>
<dbReference type="Gene3D" id="2.160.10.10">
    <property type="entry name" value="Hexapeptide repeat proteins"/>
    <property type="match status" value="3"/>
</dbReference>
<dbReference type="InterPro" id="IPR042099">
    <property type="entry name" value="ANL_N_sf"/>
</dbReference>
<keyword evidence="4" id="KW-1133">Transmembrane helix</keyword>
<dbReference type="EMBL" id="JABMIG020000012">
    <property type="protein sequence ID" value="KAL3803706.1"/>
    <property type="molecule type" value="Genomic_DNA"/>
</dbReference>
<dbReference type="PANTHER" id="PTHR43201:SF10">
    <property type="entry name" value="CARRIER DOMAIN-CONTAINING PROTEIN"/>
    <property type="match status" value="1"/>
</dbReference>
<dbReference type="InterPro" id="IPR009081">
    <property type="entry name" value="PP-bd_ACP"/>
</dbReference>
<dbReference type="Pfam" id="PF13193">
    <property type="entry name" value="AMP-binding_C"/>
    <property type="match status" value="1"/>
</dbReference>
<proteinExistence type="predicted"/>
<keyword evidence="1" id="KW-0596">Phosphopantetheine</keyword>
<dbReference type="InterPro" id="IPR020806">
    <property type="entry name" value="PKS_PP-bd"/>
</dbReference>
<dbReference type="Pfam" id="PF00501">
    <property type="entry name" value="AMP-binding"/>
    <property type="match status" value="1"/>
</dbReference>
<keyword evidence="2" id="KW-0597">Phosphoprotein</keyword>
<dbReference type="SMART" id="SM00823">
    <property type="entry name" value="PKS_PP"/>
    <property type="match status" value="1"/>
</dbReference>
<dbReference type="Gene3D" id="3.40.50.12780">
    <property type="entry name" value="N-terminal domain of ligase-like"/>
    <property type="match status" value="1"/>
</dbReference>
<feature type="transmembrane region" description="Helical" evidence="4">
    <location>
        <begin position="1378"/>
        <end position="1408"/>
    </location>
</feature>
<organism evidence="6 7">
    <name type="scientific">Cyclotella cryptica</name>
    <dbReference type="NCBI Taxonomy" id="29204"/>
    <lineage>
        <taxon>Eukaryota</taxon>
        <taxon>Sar</taxon>
        <taxon>Stramenopiles</taxon>
        <taxon>Ochrophyta</taxon>
        <taxon>Bacillariophyta</taxon>
        <taxon>Coscinodiscophyceae</taxon>
        <taxon>Thalassiosirophycidae</taxon>
        <taxon>Stephanodiscales</taxon>
        <taxon>Stephanodiscaceae</taxon>
        <taxon>Cyclotella</taxon>
    </lineage>
</organism>
<evidence type="ECO:0000256" key="1">
    <source>
        <dbReference type="ARBA" id="ARBA00022450"/>
    </source>
</evidence>
<evidence type="ECO:0000313" key="7">
    <source>
        <dbReference type="Proteomes" id="UP001516023"/>
    </source>
</evidence>
<feature type="transmembrane region" description="Helical" evidence="4">
    <location>
        <begin position="919"/>
        <end position="937"/>
    </location>
</feature>
<comment type="caution">
    <text evidence="6">The sequence shown here is derived from an EMBL/GenBank/DDBJ whole genome shotgun (WGS) entry which is preliminary data.</text>
</comment>
<keyword evidence="7" id="KW-1185">Reference proteome</keyword>
<dbReference type="Proteomes" id="UP001516023">
    <property type="component" value="Unassembled WGS sequence"/>
</dbReference>
<dbReference type="InterPro" id="IPR000873">
    <property type="entry name" value="AMP-dep_synth/lig_dom"/>
</dbReference>
<evidence type="ECO:0000259" key="5">
    <source>
        <dbReference type="PROSITE" id="PS50075"/>
    </source>
</evidence>
<protein>
    <recommendedName>
        <fullName evidence="5">Carrier domain-containing protein</fullName>
    </recommendedName>
</protein>
<evidence type="ECO:0000313" key="6">
    <source>
        <dbReference type="EMBL" id="KAL3803706.1"/>
    </source>
</evidence>